<evidence type="ECO:0000313" key="2">
    <source>
        <dbReference type="EMBL" id="KPP74608.1"/>
    </source>
</evidence>
<dbReference type="AlphaFoldDB" id="A0A0P7Z280"/>
<dbReference type="SMART" id="SM01097">
    <property type="entry name" value="CPSase_sm_chain"/>
    <property type="match status" value="1"/>
</dbReference>
<proteinExistence type="predicted"/>
<comment type="caution">
    <text evidence="2">The sequence shown here is derived from an EMBL/GenBank/DDBJ whole genome shotgun (WGS) entry which is preliminary data.</text>
</comment>
<accession>A0A0P7Z280</accession>
<gene>
    <name evidence="2" type="ORF">Z043_106221</name>
</gene>
<evidence type="ECO:0000259" key="1">
    <source>
        <dbReference type="SMART" id="SM01097"/>
    </source>
</evidence>
<evidence type="ECO:0000313" key="3">
    <source>
        <dbReference type="Proteomes" id="UP000034805"/>
    </source>
</evidence>
<dbReference type="Pfam" id="PF00988">
    <property type="entry name" value="CPSase_sm_chain"/>
    <property type="match status" value="1"/>
</dbReference>
<feature type="domain" description="Carbamoyl-phosphate synthase small subunit N-terminal" evidence="1">
    <location>
        <begin position="65"/>
        <end position="135"/>
    </location>
</feature>
<name>A0A0P7Z280_SCLFO</name>
<sequence>MHYIESPVAGPVRLLPRWATGTALWLWRGAGLGRQTSLLNLPEVSWGQFNETLRKEGGHLTTPVKCLRLTLVSSIHGYNVLVCRVFQTGMVGYPEALTDPSYKSQILTLTYPLVGNYGVPGEEDGEFGVSKVRHI</sequence>
<dbReference type="EMBL" id="JARO02001718">
    <property type="protein sequence ID" value="KPP74608.1"/>
    <property type="molecule type" value="Genomic_DNA"/>
</dbReference>
<organism evidence="2 3">
    <name type="scientific">Scleropages formosus</name>
    <name type="common">Asian bonytongue</name>
    <name type="synonym">Osteoglossum formosum</name>
    <dbReference type="NCBI Taxonomy" id="113540"/>
    <lineage>
        <taxon>Eukaryota</taxon>
        <taxon>Metazoa</taxon>
        <taxon>Chordata</taxon>
        <taxon>Craniata</taxon>
        <taxon>Vertebrata</taxon>
        <taxon>Euteleostomi</taxon>
        <taxon>Actinopterygii</taxon>
        <taxon>Neopterygii</taxon>
        <taxon>Teleostei</taxon>
        <taxon>Osteoglossocephala</taxon>
        <taxon>Osteoglossomorpha</taxon>
        <taxon>Osteoglossiformes</taxon>
        <taxon>Osteoglossidae</taxon>
        <taxon>Scleropages</taxon>
    </lineage>
</organism>
<reference evidence="2 3" key="1">
    <citation type="submission" date="2015-08" db="EMBL/GenBank/DDBJ databases">
        <title>The genome of the Asian arowana (Scleropages formosus).</title>
        <authorList>
            <person name="Tan M.H."/>
            <person name="Gan H.M."/>
            <person name="Croft L.J."/>
            <person name="Austin C.M."/>
        </authorList>
    </citation>
    <scope>NUCLEOTIDE SEQUENCE [LARGE SCALE GENOMIC DNA]</scope>
    <source>
        <strain evidence="2">Aro1</strain>
    </source>
</reference>
<dbReference type="Proteomes" id="UP000034805">
    <property type="component" value="Unassembled WGS sequence"/>
</dbReference>
<dbReference type="InterPro" id="IPR002474">
    <property type="entry name" value="CarbamoylP_synth_ssu_N"/>
</dbReference>
<dbReference type="SUPFAM" id="SSF52021">
    <property type="entry name" value="Carbamoyl phosphate synthetase, small subunit N-terminal domain"/>
    <property type="match status" value="1"/>
</dbReference>
<protein>
    <recommendedName>
        <fullName evidence="1">Carbamoyl-phosphate synthase small subunit N-terminal domain-containing protein</fullName>
    </recommendedName>
</protein>
<dbReference type="InterPro" id="IPR036480">
    <property type="entry name" value="CarbP_synth_ssu_N_sf"/>
</dbReference>
<dbReference type="Gene3D" id="3.50.30.20">
    <property type="entry name" value="Carbamoyl-phosphate synthase small subunit, N-terminal domain"/>
    <property type="match status" value="1"/>
</dbReference>